<evidence type="ECO:0000313" key="1">
    <source>
        <dbReference type="EMBL" id="DAF87450.1"/>
    </source>
</evidence>
<organism evidence="1">
    <name type="scientific">Siphoviridae sp. ctnPP24</name>
    <dbReference type="NCBI Taxonomy" id="2825662"/>
    <lineage>
        <taxon>Viruses</taxon>
        <taxon>Duplodnaviria</taxon>
        <taxon>Heunggongvirae</taxon>
        <taxon>Uroviricota</taxon>
        <taxon>Caudoviricetes</taxon>
    </lineage>
</organism>
<protein>
    <submittedName>
        <fullName evidence="1">Uncharacterized protein</fullName>
    </submittedName>
</protein>
<name>A0A8S5TZ40_9CAUD</name>
<proteinExistence type="predicted"/>
<sequence>MYSKIEPPSQDEVNAMFVNIGAWLSTHYKKQYYMLLNNELHYYTVFNLKNPNYDKMIQELKECLTFRGRVLDIEYQHAADAYQIWVKEYKTGDVYMYMLFEAEGFVIEVE</sequence>
<accession>A0A8S5TZ40</accession>
<reference evidence="1" key="1">
    <citation type="journal article" date="2021" name="Proc. Natl. Acad. Sci. U.S.A.">
        <title>A Catalog of Tens of Thousands of Viruses from Human Metagenomes Reveals Hidden Associations with Chronic Diseases.</title>
        <authorList>
            <person name="Tisza M.J."/>
            <person name="Buck C.B."/>
        </authorList>
    </citation>
    <scope>NUCLEOTIDE SEQUENCE</scope>
    <source>
        <strain evidence="1">CtnPP24</strain>
    </source>
</reference>
<dbReference type="EMBL" id="BK015962">
    <property type="protein sequence ID" value="DAF87450.1"/>
    <property type="molecule type" value="Genomic_DNA"/>
</dbReference>